<name>E9H7B7_DAPPU</name>
<dbReference type="SUPFAM" id="SSF57756">
    <property type="entry name" value="Retrovirus zinc finger-like domains"/>
    <property type="match status" value="1"/>
</dbReference>
<dbReference type="EMBL" id="GL732600">
    <property type="protein sequence ID" value="EFX72394.1"/>
    <property type="molecule type" value="Genomic_DNA"/>
</dbReference>
<protein>
    <recommendedName>
        <fullName evidence="4">CCHC-type domain-containing protein</fullName>
    </recommendedName>
</protein>
<dbReference type="KEGG" id="dpx:DAPPUDRAFT_326296"/>
<proteinExistence type="predicted"/>
<dbReference type="AlphaFoldDB" id="E9H7B7"/>
<dbReference type="Proteomes" id="UP000000305">
    <property type="component" value="Unassembled WGS sequence"/>
</dbReference>
<organism evidence="2 3">
    <name type="scientific">Daphnia pulex</name>
    <name type="common">Water flea</name>
    <dbReference type="NCBI Taxonomy" id="6669"/>
    <lineage>
        <taxon>Eukaryota</taxon>
        <taxon>Metazoa</taxon>
        <taxon>Ecdysozoa</taxon>
        <taxon>Arthropoda</taxon>
        <taxon>Crustacea</taxon>
        <taxon>Branchiopoda</taxon>
        <taxon>Diplostraca</taxon>
        <taxon>Cladocera</taxon>
        <taxon>Anomopoda</taxon>
        <taxon>Daphniidae</taxon>
        <taxon>Daphnia</taxon>
    </lineage>
</organism>
<dbReference type="InterPro" id="IPR036875">
    <property type="entry name" value="Znf_CCHC_sf"/>
</dbReference>
<reference evidence="2 3" key="1">
    <citation type="journal article" date="2011" name="Science">
        <title>The ecoresponsive genome of Daphnia pulex.</title>
        <authorList>
            <person name="Colbourne J.K."/>
            <person name="Pfrender M.E."/>
            <person name="Gilbert D."/>
            <person name="Thomas W.K."/>
            <person name="Tucker A."/>
            <person name="Oakley T.H."/>
            <person name="Tokishita S."/>
            <person name="Aerts A."/>
            <person name="Arnold G.J."/>
            <person name="Basu M.K."/>
            <person name="Bauer D.J."/>
            <person name="Caceres C.E."/>
            <person name="Carmel L."/>
            <person name="Casola C."/>
            <person name="Choi J.H."/>
            <person name="Detter J.C."/>
            <person name="Dong Q."/>
            <person name="Dusheyko S."/>
            <person name="Eads B.D."/>
            <person name="Frohlich T."/>
            <person name="Geiler-Samerotte K.A."/>
            <person name="Gerlach D."/>
            <person name="Hatcher P."/>
            <person name="Jogdeo S."/>
            <person name="Krijgsveld J."/>
            <person name="Kriventseva E.V."/>
            <person name="Kultz D."/>
            <person name="Laforsch C."/>
            <person name="Lindquist E."/>
            <person name="Lopez J."/>
            <person name="Manak J.R."/>
            <person name="Muller J."/>
            <person name="Pangilinan J."/>
            <person name="Patwardhan R.P."/>
            <person name="Pitluck S."/>
            <person name="Pritham E.J."/>
            <person name="Rechtsteiner A."/>
            <person name="Rho M."/>
            <person name="Rogozin I.B."/>
            <person name="Sakarya O."/>
            <person name="Salamov A."/>
            <person name="Schaack S."/>
            <person name="Shapiro H."/>
            <person name="Shiga Y."/>
            <person name="Skalitzky C."/>
            <person name="Smith Z."/>
            <person name="Souvorov A."/>
            <person name="Sung W."/>
            <person name="Tang Z."/>
            <person name="Tsuchiya D."/>
            <person name="Tu H."/>
            <person name="Vos H."/>
            <person name="Wang M."/>
            <person name="Wolf Y.I."/>
            <person name="Yamagata H."/>
            <person name="Yamada T."/>
            <person name="Ye Y."/>
            <person name="Shaw J.R."/>
            <person name="Andrews J."/>
            <person name="Crease T.J."/>
            <person name="Tang H."/>
            <person name="Lucas S.M."/>
            <person name="Robertson H.M."/>
            <person name="Bork P."/>
            <person name="Koonin E.V."/>
            <person name="Zdobnov E.M."/>
            <person name="Grigoriev I.V."/>
            <person name="Lynch M."/>
            <person name="Boore J.L."/>
        </authorList>
    </citation>
    <scope>NUCLEOTIDE SEQUENCE [LARGE SCALE GENOMIC DNA]</scope>
</reference>
<dbReference type="GO" id="GO:0008270">
    <property type="term" value="F:zinc ion binding"/>
    <property type="evidence" value="ECO:0007669"/>
    <property type="project" value="InterPro"/>
</dbReference>
<dbReference type="InParanoid" id="E9H7B7"/>
<dbReference type="GO" id="GO:0003676">
    <property type="term" value="F:nucleic acid binding"/>
    <property type="evidence" value="ECO:0007669"/>
    <property type="project" value="InterPro"/>
</dbReference>
<accession>E9H7B7</accession>
<keyword evidence="3" id="KW-1185">Reference proteome</keyword>
<evidence type="ECO:0000256" key="1">
    <source>
        <dbReference type="SAM" id="MobiDB-lite"/>
    </source>
</evidence>
<sequence>MGDTALLTRLSLANTKLNPLIRGLVKDDQKIKPMPNEAHRVWWFVQFGKQQNLSRRPSPYPQRGRGGNTQCTRNEPGLLKNKRPRDFGRCSHCNSFGHEVQNCNFKNTEAVHCGYCDKYGHEEK</sequence>
<feature type="region of interest" description="Disordered" evidence="1">
    <location>
        <begin position="52"/>
        <end position="80"/>
    </location>
</feature>
<gene>
    <name evidence="2" type="ORF">DAPPUDRAFT_326296</name>
</gene>
<evidence type="ECO:0000313" key="3">
    <source>
        <dbReference type="Proteomes" id="UP000000305"/>
    </source>
</evidence>
<evidence type="ECO:0008006" key="4">
    <source>
        <dbReference type="Google" id="ProtNLM"/>
    </source>
</evidence>
<dbReference type="HOGENOM" id="CLU_2006193_0_0_1"/>
<evidence type="ECO:0000313" key="2">
    <source>
        <dbReference type="EMBL" id="EFX72394.1"/>
    </source>
</evidence>